<evidence type="ECO:0000313" key="2">
    <source>
        <dbReference type="Proteomes" id="UP000309997"/>
    </source>
</evidence>
<reference evidence="1 2" key="1">
    <citation type="journal article" date="2024" name="Plant Biotechnol. J.">
        <title>Genome and CRISPR/Cas9 system of a widespread forest tree (Populus alba) in the world.</title>
        <authorList>
            <person name="Liu Y.J."/>
            <person name="Jiang P.F."/>
            <person name="Han X.M."/>
            <person name="Li X.Y."/>
            <person name="Wang H.M."/>
            <person name="Wang Y.J."/>
            <person name="Wang X.X."/>
            <person name="Zeng Q.Y."/>
        </authorList>
    </citation>
    <scope>NUCLEOTIDE SEQUENCE [LARGE SCALE GENOMIC DNA]</scope>
    <source>
        <strain evidence="2">cv. PAL-ZL1</strain>
    </source>
</reference>
<dbReference type="EMBL" id="RCHU02000013">
    <property type="protein sequence ID" value="KAL3573948.1"/>
    <property type="molecule type" value="Genomic_DNA"/>
</dbReference>
<name>A0ACC4B7M8_POPAL</name>
<sequence length="99" mass="11200">MTMASSSSATGTNLDLMKKVRSHEVAIAELSNLSSSRTVYQKNGNLFFRTTAQKATASEQSKRSFHVHSRLLAIQVLSLIQELRNVFELWEFADGKCYW</sequence>
<dbReference type="Proteomes" id="UP000309997">
    <property type="component" value="Unassembled WGS sequence"/>
</dbReference>
<comment type="caution">
    <text evidence="1">The sequence shown here is derived from an EMBL/GenBank/DDBJ whole genome shotgun (WGS) entry which is preliminary data.</text>
</comment>
<gene>
    <name evidence="1" type="ORF">D5086_024561</name>
</gene>
<evidence type="ECO:0000313" key="1">
    <source>
        <dbReference type="EMBL" id="KAL3573948.1"/>
    </source>
</evidence>
<protein>
    <submittedName>
        <fullName evidence="1">Uncharacterized protein</fullName>
    </submittedName>
</protein>
<proteinExistence type="predicted"/>
<organism evidence="1 2">
    <name type="scientific">Populus alba</name>
    <name type="common">White poplar</name>
    <dbReference type="NCBI Taxonomy" id="43335"/>
    <lineage>
        <taxon>Eukaryota</taxon>
        <taxon>Viridiplantae</taxon>
        <taxon>Streptophyta</taxon>
        <taxon>Embryophyta</taxon>
        <taxon>Tracheophyta</taxon>
        <taxon>Spermatophyta</taxon>
        <taxon>Magnoliopsida</taxon>
        <taxon>eudicotyledons</taxon>
        <taxon>Gunneridae</taxon>
        <taxon>Pentapetalae</taxon>
        <taxon>rosids</taxon>
        <taxon>fabids</taxon>
        <taxon>Malpighiales</taxon>
        <taxon>Salicaceae</taxon>
        <taxon>Saliceae</taxon>
        <taxon>Populus</taxon>
    </lineage>
</organism>
<accession>A0ACC4B7M8</accession>
<keyword evidence="2" id="KW-1185">Reference proteome</keyword>